<evidence type="ECO:0000313" key="2">
    <source>
        <dbReference type="Proteomes" id="UP001142057"/>
    </source>
</evidence>
<comment type="caution">
    <text evidence="1">The sequence shown here is derived from an EMBL/GenBank/DDBJ whole genome shotgun (WGS) entry which is preliminary data.</text>
</comment>
<gene>
    <name evidence="1" type="ORF">NZD88_19680</name>
</gene>
<dbReference type="EMBL" id="JANZQH010000012">
    <property type="protein sequence ID" value="MCT2409779.1"/>
    <property type="molecule type" value="Genomic_DNA"/>
</dbReference>
<proteinExistence type="predicted"/>
<protein>
    <submittedName>
        <fullName evidence="1">Uncharacterized protein</fullName>
    </submittedName>
</protein>
<accession>A0ABT2IMH8</accession>
<dbReference type="Proteomes" id="UP001142057">
    <property type="component" value="Unassembled WGS sequence"/>
</dbReference>
<sequence>MKTIKFNIHKEEAKKRIIEYGKKYNFRISKWSGNLILLNESTDSFSSEEFEQTTIVFFKDNEILYTLIKEGRKTNFPVLFSQHFTKRAFTKILNQTTIEPQKSYFSAFFNEL</sequence>
<name>A0ABT2IMH8_9FLAO</name>
<reference evidence="1" key="1">
    <citation type="submission" date="2022-08" db="EMBL/GenBank/DDBJ databases">
        <title>Chryseobacterium antibioticum,isolated from the rhizosphere soil of Pyrola in Tibet.</title>
        <authorList>
            <person name="Kan Y."/>
        </authorList>
    </citation>
    <scope>NUCLEOTIDE SEQUENCE</scope>
    <source>
        <strain evidence="1">Pc2-12</strain>
    </source>
</reference>
<dbReference type="RefSeq" id="WP_259831385.1">
    <property type="nucleotide sequence ID" value="NZ_JANZQH010000012.1"/>
</dbReference>
<organism evidence="1 2">
    <name type="scientific">Chryseobacterium pyrolae</name>
    <dbReference type="NCBI Taxonomy" id="2987481"/>
    <lineage>
        <taxon>Bacteria</taxon>
        <taxon>Pseudomonadati</taxon>
        <taxon>Bacteroidota</taxon>
        <taxon>Flavobacteriia</taxon>
        <taxon>Flavobacteriales</taxon>
        <taxon>Weeksellaceae</taxon>
        <taxon>Chryseobacterium group</taxon>
        <taxon>Chryseobacterium</taxon>
    </lineage>
</organism>
<evidence type="ECO:0000313" key="1">
    <source>
        <dbReference type="EMBL" id="MCT2409779.1"/>
    </source>
</evidence>
<keyword evidence="2" id="KW-1185">Reference proteome</keyword>